<evidence type="ECO:0000313" key="1">
    <source>
        <dbReference type="EMBL" id="KAI5681326.1"/>
    </source>
</evidence>
<evidence type="ECO:0000313" key="2">
    <source>
        <dbReference type="Proteomes" id="UP001060085"/>
    </source>
</evidence>
<keyword evidence="2" id="KW-1185">Reference proteome</keyword>
<dbReference type="Proteomes" id="UP001060085">
    <property type="component" value="Linkage Group LG01"/>
</dbReference>
<gene>
    <name evidence="1" type="ORF">M9H77_02553</name>
</gene>
<name>A0ACC0C983_CATRO</name>
<proteinExistence type="predicted"/>
<sequence>MCFGVMTAEKNTFFEIHRPQVFDRFPHQTFIKLSALIDVLAWDCCSWFELAKRFGTRNGYNDTSHKRIPRNDARNQAWEQKVESLFYSYRIREEKFQLVLKFLSYELNVWWDCKYENRRRIGAQPIKTWSLMKQSLRNKFLVENHERQRQGQAKEKFIESSG</sequence>
<dbReference type="EMBL" id="CM044701">
    <property type="protein sequence ID" value="KAI5681326.1"/>
    <property type="molecule type" value="Genomic_DNA"/>
</dbReference>
<protein>
    <submittedName>
        <fullName evidence="1">Uncharacterized protein</fullName>
    </submittedName>
</protein>
<comment type="caution">
    <text evidence="1">The sequence shown here is derived from an EMBL/GenBank/DDBJ whole genome shotgun (WGS) entry which is preliminary data.</text>
</comment>
<reference evidence="2" key="1">
    <citation type="journal article" date="2023" name="Nat. Plants">
        <title>Single-cell RNA sequencing provides a high-resolution roadmap for understanding the multicellular compartmentation of specialized metabolism.</title>
        <authorList>
            <person name="Sun S."/>
            <person name="Shen X."/>
            <person name="Li Y."/>
            <person name="Li Y."/>
            <person name="Wang S."/>
            <person name="Li R."/>
            <person name="Zhang H."/>
            <person name="Shen G."/>
            <person name="Guo B."/>
            <person name="Wei J."/>
            <person name="Xu J."/>
            <person name="St-Pierre B."/>
            <person name="Chen S."/>
            <person name="Sun C."/>
        </authorList>
    </citation>
    <scope>NUCLEOTIDE SEQUENCE [LARGE SCALE GENOMIC DNA]</scope>
</reference>
<accession>A0ACC0C983</accession>
<organism evidence="1 2">
    <name type="scientific">Catharanthus roseus</name>
    <name type="common">Madagascar periwinkle</name>
    <name type="synonym">Vinca rosea</name>
    <dbReference type="NCBI Taxonomy" id="4058"/>
    <lineage>
        <taxon>Eukaryota</taxon>
        <taxon>Viridiplantae</taxon>
        <taxon>Streptophyta</taxon>
        <taxon>Embryophyta</taxon>
        <taxon>Tracheophyta</taxon>
        <taxon>Spermatophyta</taxon>
        <taxon>Magnoliopsida</taxon>
        <taxon>eudicotyledons</taxon>
        <taxon>Gunneridae</taxon>
        <taxon>Pentapetalae</taxon>
        <taxon>asterids</taxon>
        <taxon>lamiids</taxon>
        <taxon>Gentianales</taxon>
        <taxon>Apocynaceae</taxon>
        <taxon>Rauvolfioideae</taxon>
        <taxon>Vinceae</taxon>
        <taxon>Catharanthinae</taxon>
        <taxon>Catharanthus</taxon>
    </lineage>
</organism>